<dbReference type="PIR" id="B86483">
    <property type="entry name" value="B86483"/>
</dbReference>
<evidence type="ECO:0000313" key="18">
    <source>
        <dbReference type="EMBL" id="AAF18642.1"/>
    </source>
</evidence>
<comment type="catalytic activity">
    <reaction evidence="15">
        <text>ATP + H2O = ADP + phosphate + H(+)</text>
        <dbReference type="Rhea" id="RHEA:13065"/>
        <dbReference type="ChEBI" id="CHEBI:15377"/>
        <dbReference type="ChEBI" id="CHEBI:15378"/>
        <dbReference type="ChEBI" id="CHEBI:30616"/>
        <dbReference type="ChEBI" id="CHEBI:43474"/>
        <dbReference type="ChEBI" id="CHEBI:456216"/>
        <dbReference type="EC" id="5.6.2.3"/>
    </reaction>
</comment>
<keyword evidence="7" id="KW-0255">Endonuclease</keyword>
<dbReference type="InterPro" id="IPR043502">
    <property type="entry name" value="DNA/RNA_pol_sf"/>
</dbReference>
<evidence type="ECO:0000256" key="6">
    <source>
        <dbReference type="ARBA" id="ARBA00022750"/>
    </source>
</evidence>
<dbReference type="PROSITE" id="PS00141">
    <property type="entry name" value="ASP_PROTEASE"/>
    <property type="match status" value="1"/>
</dbReference>
<dbReference type="SUPFAM" id="SSF53098">
    <property type="entry name" value="Ribonuclease H-like"/>
    <property type="match status" value="1"/>
</dbReference>
<name>Q9SKV5_ARATH</name>
<dbReference type="Gene3D" id="3.10.10.10">
    <property type="entry name" value="HIV Type 1 Reverse Transcriptase, subunit A, domain 1"/>
    <property type="match status" value="1"/>
</dbReference>
<dbReference type="GO" id="GO:0015074">
    <property type="term" value="P:DNA integration"/>
    <property type="evidence" value="ECO:0007669"/>
    <property type="project" value="UniProtKB-KW"/>
</dbReference>
<sequence length="1617" mass="181782">MSSLFQKLFLVDVSGLFQTQGESLLDLIIVRINLLRCGECVLVNCSVTAQMVRGAEVHGRDRGRGRGRGRRRVLEGIGESDGRSATIEQSVGSQLEFVEPGVGDGLGADIAGATGVGAGGAGVSVGVHAVGAKDPGVLGVAAGGAQVPEVGLAGLLRQLLERLPGVVPVHAPVAPRVAEVQQRAAVVEEVPSYLRMMEQLQRIGTGIFLVVLVLRRPTVRGRGRRQADMSWTDFVAEFNAKYFPQEALDRMEARFLELTKGELSVREYGREFKRLLVYAGRGMEDDQAQMRRFLRGLRPDLRRQVVAVSPSVQPKKIQQQVAPSKGGKPAQVQKRKWDHPFRAGQGGRAGCFSCENLDHKQMTVALVQPAVQHRAQVQQGVQQNVQQLAHIVAAPHGYTTREIGSTSNRAIIGFLAYKVCVGTLLVGGHVLFDSGASHCFITPESASRDNIRGEPGEQFGAVKIAGGQFLTVLGRAKGVNIQIEEESMPADLIINPVVLYDAILGMDWLDHYRVHLDCHRGRVSFERPEGRSAGRENDREGLRGLPVSDIWVVQEFEDVFQSLQGLPPSRSDPFTIELELGTAPLSKTPYRMVPAEIAELKKQLEDLLGKGFIRPSTSRWGAPGLNRVTLKNKYPLPRIDELLDQLRGATCFSKIDLTPGYHQFPIAEADVRKTAFRTRYGHFEFVVMPFGLTNAPTALMRLMNSVFQEFLDEFVIIFIDDILVYFKSPEEHEVHLRRVMEKLREQKLFAKLGKCSFWQREMDFLGHIVSAEGVLVDPEQIEAIRDWPKPTNATEIRSFLGLAGYYRRFEGVCEEGYSFCVVTGVRGGFRESEGDVDEYTSVSIARAEPYMVYTDASRVGLGCVLMQRGKVIVYASRQLRKHEGNYPTHDLEMAAIIFALKIWGSYLYGGKVQVFTDHKSLKDIFTQPELNLRQRRWMELVADYDLEIAYHPGKTNVVADALSRKRVGAAPGQSVEALVSEIGALRLCVVAREPLKLEAVDRAANGTILVHERVCLPKDEELRREILSEAHASMFSIHPGATKMYRDLKRHYQWVGMKRDVANWVTECDVCQLVKAEHQVPGGLLQSLPISEWKKTDGAAVLPKKYVSEIVKLHGVPVSILSHRDSKFTSAFWRAFQVEMGTKVQMSTAYHPQTDGQSERTIQTLEDMLQMCVLDWGGHWADHLSLVKFAYNNSYQASIGMAPFEALYGRPCRTLLCWTQVGEKSIYGADYVQETTERIRVLKLNMKEAQDRQRSYADKRRRELEFEVGTECISRWPYCERVGPVAYRLELPDVMRAFHNVFHVSMLRKCLHKDDEVLAKIPEDLQPNMTLEARPVRVLERRIKEVRRKKIPMIKVLWDCDGVTEETWEPEARIKARFKKWFEKQSTRGTVASGDDPRARFRVTTRERRDLAGVWLEGVRTVVMVAQSFSEWKGEARFEDESMLVGENCNAREPENRLGFVFKSSALIGWDVSGLFQTQGESLLGLIILIVDERNYKCESLKTKHENWIKMLTAEQKKVYDEIIDVVLNDRGGTGKTFLWKVLSAAIRCKGDICLNVALSDIASLLLEGTHSRFGFPLNPHETSTCNIKRGTDLAELVTTTKLIIWDEAAMMSKYYF</sequence>
<evidence type="ECO:0000256" key="14">
    <source>
        <dbReference type="ARBA" id="ARBA00023172"/>
    </source>
</evidence>
<dbReference type="InterPro" id="IPR041373">
    <property type="entry name" value="RT_RNaseH"/>
</dbReference>
<comment type="similarity">
    <text evidence="15">Belongs to the helicase family.</text>
</comment>
<dbReference type="CDD" id="cd01647">
    <property type="entry name" value="RT_LTR"/>
    <property type="match status" value="1"/>
</dbReference>
<keyword evidence="6" id="KW-0064">Aspartyl protease</keyword>
<keyword evidence="9" id="KW-0460">Magnesium</keyword>
<dbReference type="InterPro" id="IPR012337">
    <property type="entry name" value="RNaseH-like_sf"/>
</dbReference>
<dbReference type="Pfam" id="PF03732">
    <property type="entry name" value="Retrotrans_gag"/>
    <property type="match status" value="1"/>
</dbReference>
<dbReference type="InterPro" id="IPR056924">
    <property type="entry name" value="SH3_Tf2-1"/>
</dbReference>
<keyword evidence="5" id="KW-0479">Metal-binding</keyword>
<keyword evidence="15" id="KW-0067">ATP-binding</keyword>
<keyword evidence="15" id="KW-0547">Nucleotide-binding</keyword>
<dbReference type="CDD" id="cd00303">
    <property type="entry name" value="retropepsin_like"/>
    <property type="match status" value="1"/>
</dbReference>
<feature type="domain" description="Reverse transcriptase" evidence="16">
    <location>
        <begin position="581"/>
        <end position="769"/>
    </location>
</feature>
<dbReference type="GO" id="GO:0003887">
    <property type="term" value="F:DNA-directed DNA polymerase activity"/>
    <property type="evidence" value="ECO:0007669"/>
    <property type="project" value="UniProtKB-KW"/>
</dbReference>
<proteinExistence type="inferred from homology"/>
<dbReference type="GO" id="GO:0003964">
    <property type="term" value="F:RNA-directed DNA polymerase activity"/>
    <property type="evidence" value="ECO:0007669"/>
    <property type="project" value="UniProtKB-KW"/>
</dbReference>
<feature type="domain" description="Integrase catalytic" evidence="17">
    <location>
        <begin position="1104"/>
        <end position="1211"/>
    </location>
</feature>
<keyword evidence="4" id="KW-0540">Nuclease</keyword>
<dbReference type="InterPro" id="IPR021109">
    <property type="entry name" value="Peptidase_aspartic_dom_sf"/>
</dbReference>
<keyword evidence="13" id="KW-0238">DNA-binding</keyword>
<dbReference type="GO" id="GO:0016887">
    <property type="term" value="F:ATP hydrolysis activity"/>
    <property type="evidence" value="ECO:0007669"/>
    <property type="project" value="RHEA"/>
</dbReference>
<keyword evidence="3" id="KW-0548">Nucleotidyltransferase</keyword>
<keyword evidence="12" id="KW-0239">DNA-directed DNA polymerase</keyword>
<reference evidence="18" key="1">
    <citation type="submission" date="1999-04" db="EMBL/GenBank/DDBJ databases">
        <title>Genomic sequence for Arabidopsis thaliana BAC F5J5.</title>
        <authorList>
            <person name="Chao Q."/>
            <person name="Shinn P."/>
            <person name="Dunn P."/>
            <person name="Buehler E."/>
            <person name="Kahn S."/>
            <person name="Kim C."/>
            <person name="Walker M."/>
            <person name="Williams S."/>
            <person name="Altafi H."/>
            <person name="Araujo R."/>
            <person name="Conn L."/>
            <person name="Conway A.B."/>
            <person name="Gonzalez A."/>
            <person name="Hansen N.F."/>
            <person name="Huizar L."/>
            <person name="Kremenetskaia I."/>
            <person name="Lenz C."/>
            <person name="Li J."/>
            <person name="Liu S."/>
            <person name="Luros S."/>
            <person name="Rowley D."/>
            <person name="Schwartz J."/>
            <person name="Toriumi M."/>
            <person name="Vysotskaia V."/>
            <person name="Yu G."/>
            <person name="Davis R.W."/>
            <person name="Federspiel N.A."/>
            <person name="Theologis A."/>
            <person name="Ecker J.R."/>
        </authorList>
    </citation>
    <scope>NUCLEOTIDE SEQUENCE</scope>
</reference>
<reference evidence="18" key="3">
    <citation type="submission" date="2001-01" db="EMBL/GenBank/DDBJ databases">
        <authorList>
            <person name="Shinn P."/>
            <person name="Brooks S."/>
            <person name="Buehler E."/>
            <person name="Chao Q."/>
            <person name="Johnson-Hopson C."/>
            <person name="Khan S."/>
            <person name="Kim C."/>
            <person name="Altafi H."/>
            <person name="Bei B."/>
            <person name="Chin C."/>
            <person name="Chiou J."/>
            <person name="Choi E."/>
            <person name="Conn L."/>
            <person name="Conway A."/>
            <person name="Gonzalez A."/>
            <person name="Hansen N."/>
            <person name="Howing B."/>
            <person name="Koo T."/>
            <person name="Lam B."/>
            <person name="Lee J."/>
            <person name="Lenz C."/>
            <person name="Li J."/>
            <person name="Liu A."/>
            <person name="Liu J."/>
            <person name="Liu S."/>
            <person name="Mukharsky N."/>
            <person name="Nguyen M."/>
            <person name="Palm C."/>
            <person name="Pham P."/>
            <person name="Sakano H."/>
            <person name="Schwartz J."/>
            <person name="Southwick A."/>
            <person name="Thaveri A."/>
            <person name="Toriumi M."/>
            <person name="Vaysberg M."/>
            <person name="Yu G."/>
            <person name="Davis R."/>
            <person name="Federspiel N."/>
            <person name="Theologis A."/>
            <person name="Ecker J."/>
        </authorList>
    </citation>
    <scope>NUCLEOTIDE SEQUENCE</scope>
</reference>
<keyword evidence="10" id="KW-0229">DNA integration</keyword>
<keyword evidence="15" id="KW-0234">DNA repair</keyword>
<dbReference type="Gene3D" id="3.30.70.270">
    <property type="match status" value="2"/>
</dbReference>
<dbReference type="InterPro" id="IPR027417">
    <property type="entry name" value="P-loop_NTPase"/>
</dbReference>
<dbReference type="GO" id="GO:0004519">
    <property type="term" value="F:endonuclease activity"/>
    <property type="evidence" value="ECO:0007669"/>
    <property type="project" value="UniProtKB-KW"/>
</dbReference>
<dbReference type="SUPFAM" id="SSF50630">
    <property type="entry name" value="Acid proteases"/>
    <property type="match status" value="1"/>
</dbReference>
<dbReference type="GO" id="GO:0043139">
    <property type="term" value="F:5'-3' DNA helicase activity"/>
    <property type="evidence" value="ECO:0007669"/>
    <property type="project" value="UniProtKB-EC"/>
</dbReference>
<dbReference type="InterPro" id="IPR000477">
    <property type="entry name" value="RT_dom"/>
</dbReference>
<keyword evidence="11" id="KW-0695">RNA-directed DNA polymerase</keyword>
<keyword evidence="1" id="KW-0645">Protease</keyword>
<keyword evidence="14 15" id="KW-0233">DNA recombination</keyword>
<dbReference type="SUPFAM" id="SSF56672">
    <property type="entry name" value="DNA/RNA polymerases"/>
    <property type="match status" value="1"/>
</dbReference>
<dbReference type="InterPro" id="IPR001969">
    <property type="entry name" value="Aspartic_peptidase_AS"/>
</dbReference>
<dbReference type="InterPro" id="IPR036397">
    <property type="entry name" value="RNaseH_sf"/>
</dbReference>
<dbReference type="PANTHER" id="PTHR37984">
    <property type="entry name" value="PROTEIN CBG26694"/>
    <property type="match status" value="1"/>
</dbReference>
<evidence type="ECO:0000256" key="3">
    <source>
        <dbReference type="ARBA" id="ARBA00022695"/>
    </source>
</evidence>
<dbReference type="Pfam" id="PF08284">
    <property type="entry name" value="RVP_2"/>
    <property type="match status" value="1"/>
</dbReference>
<evidence type="ECO:0000256" key="11">
    <source>
        <dbReference type="ARBA" id="ARBA00022918"/>
    </source>
</evidence>
<evidence type="ECO:0000256" key="7">
    <source>
        <dbReference type="ARBA" id="ARBA00022759"/>
    </source>
</evidence>
<dbReference type="Pfam" id="PF05970">
    <property type="entry name" value="PIF1"/>
    <property type="match status" value="1"/>
</dbReference>
<dbReference type="Gene3D" id="3.30.420.10">
    <property type="entry name" value="Ribonuclease H-like superfamily/Ribonuclease H"/>
    <property type="match status" value="1"/>
</dbReference>
<comment type="cofactor">
    <cofactor evidence="15">
        <name>Mg(2+)</name>
        <dbReference type="ChEBI" id="CHEBI:18420"/>
    </cofactor>
</comment>
<dbReference type="InterPro" id="IPR043128">
    <property type="entry name" value="Rev_trsase/Diguanyl_cyclase"/>
</dbReference>
<dbReference type="InterPro" id="IPR001584">
    <property type="entry name" value="Integrase_cat-core"/>
</dbReference>
<evidence type="ECO:0000259" key="17">
    <source>
        <dbReference type="PROSITE" id="PS50994"/>
    </source>
</evidence>
<keyword evidence="2" id="KW-0808">Transferase</keyword>
<evidence type="ECO:0000256" key="10">
    <source>
        <dbReference type="ARBA" id="ARBA00022908"/>
    </source>
</evidence>
<dbReference type="PROSITE" id="PS50994">
    <property type="entry name" value="INTEGRASE"/>
    <property type="match status" value="1"/>
</dbReference>
<dbReference type="GO" id="GO:0006508">
    <property type="term" value="P:proteolysis"/>
    <property type="evidence" value="ECO:0007669"/>
    <property type="project" value="UniProtKB-KW"/>
</dbReference>
<dbReference type="GO" id="GO:0005524">
    <property type="term" value="F:ATP binding"/>
    <property type="evidence" value="ECO:0007669"/>
    <property type="project" value="UniProtKB-KW"/>
</dbReference>
<evidence type="ECO:0000256" key="2">
    <source>
        <dbReference type="ARBA" id="ARBA00022679"/>
    </source>
</evidence>
<dbReference type="InterPro" id="IPR005162">
    <property type="entry name" value="Retrotrans_gag_dom"/>
</dbReference>
<dbReference type="GO" id="GO:0000723">
    <property type="term" value="P:telomere maintenance"/>
    <property type="evidence" value="ECO:0007669"/>
    <property type="project" value="InterPro"/>
</dbReference>
<evidence type="ECO:0000256" key="4">
    <source>
        <dbReference type="ARBA" id="ARBA00022722"/>
    </source>
</evidence>
<keyword evidence="15" id="KW-0347">Helicase</keyword>
<dbReference type="InterPro" id="IPR010285">
    <property type="entry name" value="DNA_helicase_pif1-like_DEAD"/>
</dbReference>
<dbReference type="GO" id="GO:0004190">
    <property type="term" value="F:aspartic-type endopeptidase activity"/>
    <property type="evidence" value="ECO:0007669"/>
    <property type="project" value="UniProtKB-KW"/>
</dbReference>
<dbReference type="SUPFAM" id="SSF52540">
    <property type="entry name" value="P-loop containing nucleoside triphosphate hydrolases"/>
    <property type="match status" value="1"/>
</dbReference>
<keyword evidence="15" id="KW-0227">DNA damage</keyword>
<dbReference type="Pfam" id="PF00078">
    <property type="entry name" value="RVT_1"/>
    <property type="match status" value="1"/>
</dbReference>
<dbReference type="Pfam" id="PF17917">
    <property type="entry name" value="RT_RNaseH"/>
    <property type="match status" value="1"/>
</dbReference>
<dbReference type="InterPro" id="IPR041588">
    <property type="entry name" value="Integrase_H2C2"/>
</dbReference>
<dbReference type="GO" id="GO:0006310">
    <property type="term" value="P:DNA recombination"/>
    <property type="evidence" value="ECO:0007669"/>
    <property type="project" value="UniProtKB-KW"/>
</dbReference>
<dbReference type="FunFam" id="3.10.10.10:FF:000007">
    <property type="entry name" value="Retrovirus-related Pol polyprotein from transposon 17.6-like Protein"/>
    <property type="match status" value="1"/>
</dbReference>
<evidence type="ECO:0000256" key="9">
    <source>
        <dbReference type="ARBA" id="ARBA00022842"/>
    </source>
</evidence>
<dbReference type="GO" id="GO:0046872">
    <property type="term" value="F:metal ion binding"/>
    <property type="evidence" value="ECO:0007669"/>
    <property type="project" value="UniProtKB-KW"/>
</dbReference>
<evidence type="ECO:0000256" key="1">
    <source>
        <dbReference type="ARBA" id="ARBA00022670"/>
    </source>
</evidence>
<organism evidence="18">
    <name type="scientific">Arabidopsis thaliana</name>
    <name type="common">Mouse-ear cress</name>
    <dbReference type="NCBI Taxonomy" id="3702"/>
    <lineage>
        <taxon>Eukaryota</taxon>
        <taxon>Viridiplantae</taxon>
        <taxon>Streptophyta</taxon>
        <taxon>Embryophyta</taxon>
        <taxon>Tracheophyta</taxon>
        <taxon>Spermatophyta</taxon>
        <taxon>Magnoliopsida</taxon>
        <taxon>eudicotyledons</taxon>
        <taxon>Gunneridae</taxon>
        <taxon>Pentapetalae</taxon>
        <taxon>rosids</taxon>
        <taxon>malvids</taxon>
        <taxon>Brassicales</taxon>
        <taxon>Brassicaceae</taxon>
        <taxon>Camelineae</taxon>
        <taxon>Arabidopsis</taxon>
    </lineage>
</organism>
<evidence type="ECO:0000256" key="15">
    <source>
        <dbReference type="RuleBase" id="RU363044"/>
    </source>
</evidence>
<accession>Q9SKV5</accession>
<dbReference type="PANTHER" id="PTHR37984:SF5">
    <property type="entry name" value="PROTEIN NYNRIN-LIKE"/>
    <property type="match status" value="1"/>
</dbReference>
<keyword evidence="8 15" id="KW-0378">Hydrolase</keyword>
<dbReference type="EC" id="5.6.2.3" evidence="15"/>
<dbReference type="EMBL" id="AC006228">
    <property type="protein sequence ID" value="AAF18642.1"/>
    <property type="molecule type" value="Genomic_DNA"/>
</dbReference>
<dbReference type="CDD" id="cd09274">
    <property type="entry name" value="RNase_HI_RT_Ty3"/>
    <property type="match status" value="1"/>
</dbReference>
<evidence type="ECO:0000256" key="12">
    <source>
        <dbReference type="ARBA" id="ARBA00022932"/>
    </source>
</evidence>
<dbReference type="Gene3D" id="3.40.50.300">
    <property type="entry name" value="P-loop containing nucleotide triphosphate hydrolases"/>
    <property type="match status" value="1"/>
</dbReference>
<evidence type="ECO:0000256" key="5">
    <source>
        <dbReference type="ARBA" id="ARBA00022723"/>
    </source>
</evidence>
<dbReference type="Gene3D" id="2.40.70.10">
    <property type="entry name" value="Acid Proteases"/>
    <property type="match status" value="1"/>
</dbReference>
<protein>
    <recommendedName>
        <fullName evidence="15">ATP-dependent DNA helicase</fullName>
        <ecNumber evidence="15">5.6.2.3</ecNumber>
    </recommendedName>
</protein>
<dbReference type="PROSITE" id="PS50878">
    <property type="entry name" value="RT_POL"/>
    <property type="match status" value="1"/>
</dbReference>
<reference key="2">
    <citation type="journal article" date="2000" name="Nature">
        <title>Sequence and analysis of chromosome 1 of the plant Arabidopsis thaliana.</title>
        <authorList>
            <person name="Theologis A."/>
            <person name="Ecker J.R."/>
            <person name="Palm C.J."/>
            <person name="Federspiel N.A."/>
            <person name="Kaul S."/>
            <person name="White O."/>
            <person name="Alonso J."/>
            <person name="Altafi H."/>
            <person name="Araujo R."/>
            <person name="Bowman C.L."/>
            <person name="Brooks S.Y."/>
            <person name="Buehler E."/>
            <person name="Chan A."/>
            <person name="Chao Q."/>
            <person name="Chen H."/>
            <person name="Cheuk R.F."/>
            <person name="Chin C.W."/>
            <person name="Chung M.K."/>
            <person name="Conn L."/>
            <person name="Conway A.B."/>
            <person name="Conway A.R."/>
            <person name="Creasy T.H."/>
            <person name="Dewar K."/>
            <person name="Dunn P."/>
            <person name="Etgu P."/>
            <person name="Feldblyum T.V."/>
            <person name="Feng J."/>
            <person name="Fong B."/>
            <person name="Fujii C.Y."/>
            <person name="Gill J.E."/>
            <person name="Goldsmith A.D."/>
            <person name="Haas B."/>
            <person name="Hansen N.F."/>
            <person name="Hughes B."/>
            <person name="Huizar L."/>
            <person name="Hunter J.L."/>
            <person name="Jenkins J."/>
            <person name="Johnson-Hopson C."/>
            <person name="Khan S."/>
            <person name="Khaykin E."/>
            <person name="Kim C.J."/>
            <person name="Koo H.L."/>
            <person name="Kremenetskaia I."/>
            <person name="Kurtz D.B."/>
            <person name="Kwan A."/>
            <person name="Lam B."/>
            <person name="Langin-Hooper S."/>
            <person name="Lee A."/>
            <person name="Lee J.M."/>
            <person name="Lenz C.A."/>
            <person name="Li J.H."/>
            <person name="Li Y."/>
            <person name="Lin X."/>
            <person name="Liu S.X."/>
            <person name="Liu Z.A."/>
            <person name="Luros J.S."/>
            <person name="Maiti R."/>
            <person name="Marziali A."/>
            <person name="Militscher J."/>
            <person name="Miranda M."/>
            <person name="Nguyen M."/>
            <person name="Nierman W.C."/>
            <person name="Osborne B.I."/>
            <person name="Pai G."/>
            <person name="Peterson J."/>
            <person name="Pham P.K."/>
            <person name="Rizzo M."/>
            <person name="Rooney T."/>
            <person name="Rowley D."/>
            <person name="Sakano H."/>
            <person name="Salzberg S.L."/>
            <person name="Schwartz J.R."/>
            <person name="Shinn P."/>
            <person name="Southwick A.M."/>
            <person name="Sun H."/>
            <person name="Tallon L.J."/>
            <person name="Tambunga G."/>
            <person name="Toriumi M.J."/>
            <person name="Town C.D."/>
            <person name="Utterback T."/>
            <person name="Van Aken S."/>
            <person name="Vaysberg M."/>
            <person name="Vysotskaia V.S."/>
            <person name="Walker M."/>
            <person name="Wu D."/>
            <person name="Yu G."/>
            <person name="Fraser C.M."/>
            <person name="Venter J.C."/>
            <person name="Davis R.W."/>
        </authorList>
    </citation>
    <scope>NUCLEOTIDE SEQUENCE [LARGE SCALE GENOMIC DNA]</scope>
    <source>
        <strain>cv. Columbia</strain>
    </source>
</reference>
<dbReference type="InterPro" id="IPR050951">
    <property type="entry name" value="Retrovirus_Pol_polyprotein"/>
</dbReference>
<evidence type="ECO:0000256" key="8">
    <source>
        <dbReference type="ARBA" id="ARBA00022801"/>
    </source>
</evidence>
<dbReference type="Gene3D" id="1.10.340.70">
    <property type="match status" value="1"/>
</dbReference>
<evidence type="ECO:0000259" key="16">
    <source>
        <dbReference type="PROSITE" id="PS50878"/>
    </source>
</evidence>
<dbReference type="GO" id="GO:0003677">
    <property type="term" value="F:DNA binding"/>
    <property type="evidence" value="ECO:0007669"/>
    <property type="project" value="UniProtKB-KW"/>
</dbReference>
<dbReference type="Pfam" id="PF17921">
    <property type="entry name" value="Integrase_H2C2"/>
    <property type="match status" value="1"/>
</dbReference>
<evidence type="ECO:0000256" key="13">
    <source>
        <dbReference type="ARBA" id="ARBA00023125"/>
    </source>
</evidence>
<dbReference type="Pfam" id="PF24626">
    <property type="entry name" value="SH3_Tf2-1"/>
    <property type="match status" value="1"/>
</dbReference>
<dbReference type="GO" id="GO:0006281">
    <property type="term" value="P:DNA repair"/>
    <property type="evidence" value="ECO:0007669"/>
    <property type="project" value="UniProtKB-KW"/>
</dbReference>